<proteinExistence type="predicted"/>
<keyword evidence="3" id="KW-0408">Iron</keyword>
<dbReference type="InterPro" id="IPR012675">
    <property type="entry name" value="Beta-grasp_dom_sf"/>
</dbReference>
<evidence type="ECO:0000259" key="5">
    <source>
        <dbReference type="Pfam" id="PF00111"/>
    </source>
</evidence>
<sequence length="121" mass="13560">MLPLLFRRASRALIAKTFRPRLPFEKIQFNYFSTVPTTVQLTFEWPDGCSHKTVRANVGDTLFDVVLNNNLDIDGFGACDGELACSTCHLILSDDVYNKLSNPPSEEELDLLDTAPHITDT</sequence>
<name>A0A0R3T6V5_RODNA</name>
<dbReference type="SUPFAM" id="SSF54292">
    <property type="entry name" value="2Fe-2S ferredoxin-like"/>
    <property type="match status" value="1"/>
</dbReference>
<dbReference type="InterPro" id="IPR036010">
    <property type="entry name" value="2Fe-2S_ferredoxin-like_sf"/>
</dbReference>
<protein>
    <submittedName>
        <fullName evidence="8">2Fe-2S ferredoxin-type domain-containing protein</fullName>
    </submittedName>
</protein>
<dbReference type="Proteomes" id="UP000278807">
    <property type="component" value="Unassembled WGS sequence"/>
</dbReference>
<evidence type="ECO:0000313" key="8">
    <source>
        <dbReference type="WBParaSite" id="HNAJ_0000279301-mRNA-1"/>
    </source>
</evidence>
<keyword evidence="2" id="KW-0479">Metal-binding</keyword>
<keyword evidence="4" id="KW-0411">Iron-sulfur</keyword>
<dbReference type="GO" id="GO:0046872">
    <property type="term" value="F:metal ion binding"/>
    <property type="evidence" value="ECO:0007669"/>
    <property type="project" value="UniProtKB-KW"/>
</dbReference>
<dbReference type="AlphaFoldDB" id="A0A0R3T6V5"/>
<dbReference type="Pfam" id="PF00111">
    <property type="entry name" value="Fer2"/>
    <property type="match status" value="1"/>
</dbReference>
<dbReference type="GO" id="GO:0009055">
    <property type="term" value="F:electron transfer activity"/>
    <property type="evidence" value="ECO:0007669"/>
    <property type="project" value="TreeGrafter"/>
</dbReference>
<evidence type="ECO:0000256" key="4">
    <source>
        <dbReference type="ARBA" id="ARBA00023014"/>
    </source>
</evidence>
<gene>
    <name evidence="6" type="ORF">HNAJ_LOCUS2792</name>
</gene>
<organism evidence="8">
    <name type="scientific">Rodentolepis nana</name>
    <name type="common">Dwarf tapeworm</name>
    <name type="synonym">Hymenolepis nana</name>
    <dbReference type="NCBI Taxonomy" id="102285"/>
    <lineage>
        <taxon>Eukaryota</taxon>
        <taxon>Metazoa</taxon>
        <taxon>Spiralia</taxon>
        <taxon>Lophotrochozoa</taxon>
        <taxon>Platyhelminthes</taxon>
        <taxon>Cestoda</taxon>
        <taxon>Eucestoda</taxon>
        <taxon>Cyclophyllidea</taxon>
        <taxon>Hymenolepididae</taxon>
        <taxon>Rodentolepis</taxon>
    </lineage>
</organism>
<keyword evidence="7" id="KW-1185">Reference proteome</keyword>
<reference evidence="8" key="1">
    <citation type="submission" date="2017-02" db="UniProtKB">
        <authorList>
            <consortium name="WormBaseParasite"/>
        </authorList>
    </citation>
    <scope>IDENTIFICATION</scope>
</reference>
<dbReference type="Gene3D" id="3.10.20.30">
    <property type="match status" value="1"/>
</dbReference>
<dbReference type="OrthoDB" id="268593at2759"/>
<evidence type="ECO:0000256" key="2">
    <source>
        <dbReference type="ARBA" id="ARBA00022723"/>
    </source>
</evidence>
<dbReference type="GO" id="GO:0005739">
    <property type="term" value="C:mitochondrion"/>
    <property type="evidence" value="ECO:0007669"/>
    <property type="project" value="TreeGrafter"/>
</dbReference>
<dbReference type="PANTHER" id="PTHR23426:SF76">
    <property type="entry name" value="ADRENODOXIN-LIKE PROTEIN 2, MITOCHONDRIAL"/>
    <property type="match status" value="1"/>
</dbReference>
<evidence type="ECO:0000313" key="7">
    <source>
        <dbReference type="Proteomes" id="UP000278807"/>
    </source>
</evidence>
<dbReference type="InterPro" id="IPR001041">
    <property type="entry name" value="2Fe-2S_ferredoxin-type"/>
</dbReference>
<dbReference type="CDD" id="cd00207">
    <property type="entry name" value="fer2"/>
    <property type="match status" value="1"/>
</dbReference>
<evidence type="ECO:0000256" key="3">
    <source>
        <dbReference type="ARBA" id="ARBA00023004"/>
    </source>
</evidence>
<evidence type="ECO:0000256" key="1">
    <source>
        <dbReference type="ARBA" id="ARBA00022714"/>
    </source>
</evidence>
<dbReference type="STRING" id="102285.A0A0R3T6V5"/>
<accession>A0A0R3T6V5</accession>
<dbReference type="WBParaSite" id="HNAJ_0000279301-mRNA-1">
    <property type="protein sequence ID" value="HNAJ_0000279301-mRNA-1"/>
    <property type="gene ID" value="HNAJ_0000279301"/>
</dbReference>
<reference evidence="6 7" key="2">
    <citation type="submission" date="2018-11" db="EMBL/GenBank/DDBJ databases">
        <authorList>
            <consortium name="Pathogen Informatics"/>
        </authorList>
    </citation>
    <scope>NUCLEOTIDE SEQUENCE [LARGE SCALE GENOMIC DNA]</scope>
</reference>
<dbReference type="InterPro" id="IPR001055">
    <property type="entry name" value="Adrenodoxin-like"/>
</dbReference>
<keyword evidence="1" id="KW-0001">2Fe-2S</keyword>
<feature type="domain" description="2Fe-2S ferredoxin-type" evidence="5">
    <location>
        <begin position="51"/>
        <end position="108"/>
    </location>
</feature>
<evidence type="ECO:0000313" key="6">
    <source>
        <dbReference type="EMBL" id="VDN98651.1"/>
    </source>
</evidence>
<dbReference type="PANTHER" id="PTHR23426">
    <property type="entry name" value="FERREDOXIN/ADRENODOXIN"/>
    <property type="match status" value="1"/>
</dbReference>
<dbReference type="GO" id="GO:0140647">
    <property type="term" value="P:P450-containing electron transport chain"/>
    <property type="evidence" value="ECO:0007669"/>
    <property type="project" value="InterPro"/>
</dbReference>
<dbReference type="GO" id="GO:0051537">
    <property type="term" value="F:2 iron, 2 sulfur cluster binding"/>
    <property type="evidence" value="ECO:0007669"/>
    <property type="project" value="UniProtKB-KW"/>
</dbReference>
<dbReference type="EMBL" id="UZAE01001464">
    <property type="protein sequence ID" value="VDN98651.1"/>
    <property type="molecule type" value="Genomic_DNA"/>
</dbReference>